<name>A0A2U9BTR4_SCOMX</name>
<reference evidence="9" key="3">
    <citation type="submission" date="2023-05" db="EMBL/GenBank/DDBJ databases">
        <title>High-quality long-read genome of Scophthalmus maximus.</title>
        <authorList>
            <person name="Lien S."/>
            <person name="Martinez P."/>
        </authorList>
    </citation>
    <scope>NUCLEOTIDE SEQUENCE [LARGE SCALE GENOMIC DNA]</scope>
</reference>
<dbReference type="GO" id="GO:0005829">
    <property type="term" value="C:cytosol"/>
    <property type="evidence" value="ECO:0007669"/>
    <property type="project" value="TreeGrafter"/>
</dbReference>
<dbReference type="GO" id="GO:0072686">
    <property type="term" value="C:mitotic spindle"/>
    <property type="evidence" value="ECO:0007669"/>
    <property type="project" value="TreeGrafter"/>
</dbReference>
<dbReference type="STRING" id="52904.ENSSMAP00000020325"/>
<accession>A0A2U9BTR4</accession>
<evidence type="ECO:0000313" key="10">
    <source>
        <dbReference type="Proteomes" id="UP000246464"/>
    </source>
</evidence>
<protein>
    <submittedName>
        <fullName evidence="9">Cytoskeleton associated protein 2-like</fullName>
    </submittedName>
    <submittedName>
        <fullName evidence="8">Putative cytoskeleton-associated protein 2-like</fullName>
    </submittedName>
</protein>
<dbReference type="Proteomes" id="UP000694558">
    <property type="component" value="Chromosome 9"/>
</dbReference>
<feature type="domain" description="Cytoskeleton-associated protein 2 C-terminal" evidence="7">
    <location>
        <begin position="426"/>
        <end position="594"/>
    </location>
</feature>
<reference evidence="9" key="2">
    <citation type="submission" date="2020-05" db="EMBL/GenBank/DDBJ databases">
        <authorList>
            <person name="Moser M."/>
        </authorList>
    </citation>
    <scope>NUCLEOTIDE SEQUENCE [LARGE SCALE GENOMIC DNA]</scope>
</reference>
<proteinExistence type="inferred from homology"/>
<evidence type="ECO:0000256" key="3">
    <source>
        <dbReference type="ARBA" id="ARBA00022490"/>
    </source>
</evidence>
<dbReference type="Proteomes" id="UP000246464">
    <property type="component" value="Chromosome 9"/>
</dbReference>
<evidence type="ECO:0000256" key="4">
    <source>
        <dbReference type="ARBA" id="ARBA00022553"/>
    </source>
</evidence>
<evidence type="ECO:0000256" key="5">
    <source>
        <dbReference type="ARBA" id="ARBA00023212"/>
    </source>
</evidence>
<dbReference type="EMBL" id="CP026251">
    <property type="protein sequence ID" value="AWP07585.1"/>
    <property type="molecule type" value="Genomic_DNA"/>
</dbReference>
<evidence type="ECO:0000256" key="1">
    <source>
        <dbReference type="ARBA" id="ARBA00004245"/>
    </source>
</evidence>
<feature type="compositionally biased region" description="Polar residues" evidence="6">
    <location>
        <begin position="289"/>
        <end position="302"/>
    </location>
</feature>
<evidence type="ECO:0000313" key="8">
    <source>
        <dbReference type="EMBL" id="AWP07585.1"/>
    </source>
</evidence>
<evidence type="ECO:0000256" key="2">
    <source>
        <dbReference type="ARBA" id="ARBA00009468"/>
    </source>
</evidence>
<dbReference type="PANTHER" id="PTHR47078:SF1">
    <property type="entry name" value="CYTOSKELETON-ASSOCIATED PROTEIN 2-LIKE"/>
    <property type="match status" value="1"/>
</dbReference>
<organism evidence="8 10">
    <name type="scientific">Scophthalmus maximus</name>
    <name type="common">Turbot</name>
    <name type="synonym">Psetta maxima</name>
    <dbReference type="NCBI Taxonomy" id="52904"/>
    <lineage>
        <taxon>Eukaryota</taxon>
        <taxon>Metazoa</taxon>
        <taxon>Chordata</taxon>
        <taxon>Craniata</taxon>
        <taxon>Vertebrata</taxon>
        <taxon>Euteleostomi</taxon>
        <taxon>Actinopterygii</taxon>
        <taxon>Neopterygii</taxon>
        <taxon>Teleostei</taxon>
        <taxon>Neoteleostei</taxon>
        <taxon>Acanthomorphata</taxon>
        <taxon>Carangaria</taxon>
        <taxon>Pleuronectiformes</taxon>
        <taxon>Pleuronectoidei</taxon>
        <taxon>Scophthalmidae</taxon>
        <taxon>Scophthalmus</taxon>
    </lineage>
</organism>
<dbReference type="Pfam" id="PF15297">
    <property type="entry name" value="CKAP2_C"/>
    <property type="match status" value="2"/>
</dbReference>
<dbReference type="Bgee" id="ENSSMAG00000012473">
    <property type="expression patterns" value="Expressed in head kidney and 4 other cell types or tissues"/>
</dbReference>
<keyword evidence="3" id="KW-0963">Cytoplasm</keyword>
<sequence length="738" mass="79661">MEEGETVSLMSRKELRKQKLMEYLAAKGRLKLPNPKPYLRDDGHPTRPVKSASKVVEGKENKAPAATLKHEGTKVQTLAAQSAKHAARMSFGVKGNVLTGQKNATCPSTARGSAQPGLIRNPAIKGTDAVVSSRPGLNSASHLKKQPIAGTQCLGRASSNVASNHRFRSSSNAAWSVPMKTASVRMSLGHIVKTKTGLTPAVIQPRHTMSHFSQASNTKATTITSVPKSECFGPSSSDFASQKSSTAQEKTARSAVSSATMTAIKVRHQNESNSRSLLVKRSQPPRWGQLSSGLKSAANSTCKVAPVKAEGRGGGMSNGNKSSGGSTDRFTKQTAVAGGETNVKPRKGPTQTSSGPVGRGSFRATSGATRAAQQGGRTKTSQVTQSEKGHGSSNPPPPPPAAGMNKTGAPVTWQRVLHPARSVVHTDRTTDAKKPKVPAVRVAPQTEVKKLTAAQEERLKRLQEWREAKGIAYKRPPMPVKPQVRRAVAVAQPFWTSMKEEDDAHSLICAVDRSLADCIKLLGKGCPPDQVNDVLSRLPTVSQKFAKYWICRVRLMERQGSLDVLPVFEEAVRVVLEPVDELRSVVFEILKKRDEIQDDQTPTAVSSPESGADPLVTPKPMRVLIAGERGDSSVVKYKITSTPGGPRGQQREPARVNGQEVRFFTPVRRSVRIERVSLRLPVSLQDHDLCVASYDDLISEEDKESDGESGPPAHDTPMYVYRQNEALEDKVSVKLVCD</sequence>
<dbReference type="Ensembl" id="ENSSMAT00000020572.2">
    <property type="protein sequence ID" value="ENSSMAP00000020325.2"/>
    <property type="gene ID" value="ENSSMAG00000012473.2"/>
</dbReference>
<evidence type="ECO:0000256" key="6">
    <source>
        <dbReference type="SAM" id="MobiDB-lite"/>
    </source>
</evidence>
<feature type="region of interest" description="Disordered" evidence="6">
    <location>
        <begin position="234"/>
        <end position="407"/>
    </location>
</feature>
<comment type="subcellular location">
    <subcellularLocation>
        <location evidence="1">Cytoplasm</location>
        <location evidence="1">Cytoskeleton</location>
    </subcellularLocation>
</comment>
<keyword evidence="5" id="KW-0206">Cytoskeleton</keyword>
<dbReference type="InterPro" id="IPR029197">
    <property type="entry name" value="CKAP2_C"/>
</dbReference>
<gene>
    <name evidence="9" type="primary">ckap2l</name>
    <name evidence="8" type="ORF">SMAX5B_000238</name>
</gene>
<dbReference type="GeneTree" id="ENSGT00530000063691"/>
<feature type="region of interest" description="Disordered" evidence="6">
    <location>
        <begin position="32"/>
        <end position="62"/>
    </location>
</feature>
<reference evidence="9" key="4">
    <citation type="submission" date="2025-05" db="UniProtKB">
        <authorList>
            <consortium name="Ensembl"/>
        </authorList>
    </citation>
    <scope>IDENTIFICATION</scope>
</reference>
<feature type="compositionally biased region" description="Polar residues" evidence="6">
    <location>
        <begin position="599"/>
        <end position="609"/>
    </location>
</feature>
<feature type="compositionally biased region" description="Polar residues" evidence="6">
    <location>
        <begin position="363"/>
        <end position="386"/>
    </location>
</feature>
<reference evidence="8 10" key="1">
    <citation type="submission" date="2017-12" db="EMBL/GenBank/DDBJ databases">
        <title>Integrating genomic resources of turbot (Scophthalmus maximus) in depth evaluation of genetic and physical mapping variation across individuals.</title>
        <authorList>
            <person name="Martinez P."/>
        </authorList>
    </citation>
    <scope>NUCLEOTIDE SEQUENCE [LARGE SCALE GENOMIC DNA]</scope>
</reference>
<dbReference type="AlphaFoldDB" id="A0A2U9BTR4"/>
<feature type="domain" description="Cytoskeleton-associated protein 2 C-terminal" evidence="7">
    <location>
        <begin position="628"/>
        <end position="727"/>
    </location>
</feature>
<evidence type="ECO:0000259" key="7">
    <source>
        <dbReference type="Pfam" id="PF15297"/>
    </source>
</evidence>
<feature type="compositionally biased region" description="Polar residues" evidence="6">
    <location>
        <begin position="234"/>
        <end position="261"/>
    </location>
</feature>
<dbReference type="GO" id="GO:0005813">
    <property type="term" value="C:centrosome"/>
    <property type="evidence" value="ECO:0007669"/>
    <property type="project" value="TreeGrafter"/>
</dbReference>
<comment type="similarity">
    <text evidence="2">Belongs to the CKAP2 family.</text>
</comment>
<dbReference type="InterPro" id="IPR052855">
    <property type="entry name" value="CKAP2-like"/>
</dbReference>
<dbReference type="PANTHER" id="PTHR47078">
    <property type="entry name" value="CYTOSKELETON-ASSOCIATED PROTEIN 2-LIKE"/>
    <property type="match status" value="1"/>
</dbReference>
<evidence type="ECO:0000313" key="9">
    <source>
        <dbReference type="Ensembl" id="ENSSMAP00000020325.2"/>
    </source>
</evidence>
<keyword evidence="4" id="KW-0597">Phosphoprotein</keyword>
<feature type="region of interest" description="Disordered" evidence="6">
    <location>
        <begin position="598"/>
        <end position="617"/>
    </location>
</feature>
<keyword evidence="10" id="KW-1185">Reference proteome</keyword>